<comment type="caution">
    <text evidence="1">The sequence shown here is derived from an EMBL/GenBank/DDBJ whole genome shotgun (WGS) entry which is preliminary data.</text>
</comment>
<gene>
    <name evidence="1" type="ORF">RFI_30263</name>
</gene>
<reference evidence="1 2" key="1">
    <citation type="journal article" date="2013" name="Curr. Biol.">
        <title>The Genome of the Foraminiferan Reticulomyxa filosa.</title>
        <authorList>
            <person name="Glockner G."/>
            <person name="Hulsmann N."/>
            <person name="Schleicher M."/>
            <person name="Noegel A.A."/>
            <person name="Eichinger L."/>
            <person name="Gallinger C."/>
            <person name="Pawlowski J."/>
            <person name="Sierra R."/>
            <person name="Euteneuer U."/>
            <person name="Pillet L."/>
            <person name="Moustafa A."/>
            <person name="Platzer M."/>
            <person name="Groth M."/>
            <person name="Szafranski K."/>
            <person name="Schliwa M."/>
        </authorList>
    </citation>
    <scope>NUCLEOTIDE SEQUENCE [LARGE SCALE GENOMIC DNA]</scope>
</reference>
<evidence type="ECO:0000313" key="2">
    <source>
        <dbReference type="Proteomes" id="UP000023152"/>
    </source>
</evidence>
<organism evidence="1 2">
    <name type="scientific">Reticulomyxa filosa</name>
    <dbReference type="NCBI Taxonomy" id="46433"/>
    <lineage>
        <taxon>Eukaryota</taxon>
        <taxon>Sar</taxon>
        <taxon>Rhizaria</taxon>
        <taxon>Retaria</taxon>
        <taxon>Foraminifera</taxon>
        <taxon>Monothalamids</taxon>
        <taxon>Reticulomyxidae</taxon>
        <taxon>Reticulomyxa</taxon>
    </lineage>
</organism>
<keyword evidence="2" id="KW-1185">Reference proteome</keyword>
<dbReference type="EMBL" id="ASPP01026479">
    <property type="protein sequence ID" value="ETO07128.1"/>
    <property type="molecule type" value="Genomic_DNA"/>
</dbReference>
<protein>
    <submittedName>
        <fullName evidence="1">Uncharacterized protein</fullName>
    </submittedName>
</protein>
<feature type="non-terminal residue" evidence="1">
    <location>
        <position position="1"/>
    </location>
</feature>
<dbReference type="AlphaFoldDB" id="X6LYW7"/>
<evidence type="ECO:0000313" key="1">
    <source>
        <dbReference type="EMBL" id="ETO07128.1"/>
    </source>
</evidence>
<accession>X6LYW7</accession>
<name>X6LYW7_RETFI</name>
<dbReference type="Proteomes" id="UP000023152">
    <property type="component" value="Unassembled WGS sequence"/>
</dbReference>
<sequence>NSPIKQCGDRSFNDLINRVDHRCKQNTNIETFARILDGSTSQKKNHSLLSSHYNERGLIVWDAIDTHIDQLLAKKQERMRTIRAANIISKINALSDNKKENASTCVERTQRGSYAIFVKHHLAILLDVNATRDNPLGTGTMAGKFRSVSTVSWKIKEARLNQRGIFRAKLVQSNFELLF</sequence>
<proteinExistence type="predicted"/>